<dbReference type="InterPro" id="IPR027417">
    <property type="entry name" value="P-loop_NTPase"/>
</dbReference>
<organism evidence="1 2">
    <name type="scientific">Suillus placidus</name>
    <dbReference type="NCBI Taxonomy" id="48579"/>
    <lineage>
        <taxon>Eukaryota</taxon>
        <taxon>Fungi</taxon>
        <taxon>Dikarya</taxon>
        <taxon>Basidiomycota</taxon>
        <taxon>Agaricomycotina</taxon>
        <taxon>Agaricomycetes</taxon>
        <taxon>Agaricomycetidae</taxon>
        <taxon>Boletales</taxon>
        <taxon>Suillineae</taxon>
        <taxon>Suillaceae</taxon>
        <taxon>Suillus</taxon>
    </lineage>
</organism>
<accession>A0A9P6ZNB9</accession>
<proteinExistence type="predicted"/>
<dbReference type="AlphaFoldDB" id="A0A9P6ZNB9"/>
<keyword evidence="2" id="KW-1185">Reference proteome</keyword>
<protein>
    <submittedName>
        <fullName evidence="1">Uncharacterized protein</fullName>
    </submittedName>
</protein>
<name>A0A9P6ZNB9_9AGAM</name>
<dbReference type="SUPFAM" id="SSF52540">
    <property type="entry name" value="P-loop containing nucleoside triphosphate hydrolases"/>
    <property type="match status" value="1"/>
</dbReference>
<reference evidence="1" key="1">
    <citation type="journal article" date="2020" name="New Phytol.">
        <title>Comparative genomics reveals dynamic genome evolution in host specialist ectomycorrhizal fungi.</title>
        <authorList>
            <person name="Lofgren L.A."/>
            <person name="Nguyen N.H."/>
            <person name="Vilgalys R."/>
            <person name="Ruytinx J."/>
            <person name="Liao H.L."/>
            <person name="Branco S."/>
            <person name="Kuo A."/>
            <person name="LaButti K."/>
            <person name="Lipzen A."/>
            <person name="Andreopoulos W."/>
            <person name="Pangilinan J."/>
            <person name="Riley R."/>
            <person name="Hundley H."/>
            <person name="Na H."/>
            <person name="Barry K."/>
            <person name="Grigoriev I.V."/>
            <person name="Stajich J.E."/>
            <person name="Kennedy P.G."/>
        </authorList>
    </citation>
    <scope>NUCLEOTIDE SEQUENCE</scope>
    <source>
        <strain evidence="1">DOB743</strain>
    </source>
</reference>
<gene>
    <name evidence="1" type="ORF">EV702DRAFT_1049051</name>
</gene>
<dbReference type="Gene3D" id="3.40.50.300">
    <property type="entry name" value="P-loop containing nucleotide triphosphate hydrolases"/>
    <property type="match status" value="1"/>
</dbReference>
<evidence type="ECO:0000313" key="2">
    <source>
        <dbReference type="Proteomes" id="UP000714275"/>
    </source>
</evidence>
<dbReference type="Proteomes" id="UP000714275">
    <property type="component" value="Unassembled WGS sequence"/>
</dbReference>
<comment type="caution">
    <text evidence="1">The sequence shown here is derived from an EMBL/GenBank/DDBJ whole genome shotgun (WGS) entry which is preliminary data.</text>
</comment>
<dbReference type="EMBL" id="JABBWD010000060">
    <property type="protein sequence ID" value="KAG1771151.1"/>
    <property type="molecule type" value="Genomic_DNA"/>
</dbReference>
<evidence type="ECO:0000313" key="1">
    <source>
        <dbReference type="EMBL" id="KAG1771151.1"/>
    </source>
</evidence>
<sequence>MTFAGYACVTTVTTDEDAGIKLKRRHDQSYHAVCQLIEQCRSKGGHRSLLDAGERQHNTIRQRKDTIDDFKVFDTANSLWGYWSRQKLARQPHEVTHTSPDTQRCTTQCKEYTISFDGKFCKVFDTSGLDDPQLGIKEYLESIENAYRLIKELVRRGGIDLLLFCVRAAGRVTAMLQSNFRLFLREEGSHCSRHHEPRKRAEDGGLIDGRHRVLYEESRITIRDLVKKFTADEQKQAWMRGDNLFVLLMRKLKELLVGSLHMKPKDLVPHLTKRCGVSREIAKQLVDMIKQGVVTVT</sequence>
<dbReference type="OrthoDB" id="8954335at2759"/>